<feature type="domain" description="AAA" evidence="1">
    <location>
        <begin position="18"/>
        <end position="133"/>
    </location>
</feature>
<dbReference type="PANTHER" id="PTHR43566">
    <property type="entry name" value="CONSERVED PROTEIN"/>
    <property type="match status" value="1"/>
</dbReference>
<dbReference type="RefSeq" id="WP_281105422.1">
    <property type="nucleotide sequence ID" value="NZ_JAOPMH010000003.1"/>
</dbReference>
<accession>A0AA43T4I5</accession>
<dbReference type="InterPro" id="IPR041682">
    <property type="entry name" value="AAA_14"/>
</dbReference>
<dbReference type="Pfam" id="PF13635">
    <property type="entry name" value="DUF4143"/>
    <property type="match status" value="1"/>
</dbReference>
<keyword evidence="3" id="KW-0547">Nucleotide-binding</keyword>
<evidence type="ECO:0000259" key="1">
    <source>
        <dbReference type="Pfam" id="PF13173"/>
    </source>
</evidence>
<evidence type="ECO:0000313" key="4">
    <source>
        <dbReference type="Proteomes" id="UP001161916"/>
    </source>
</evidence>
<evidence type="ECO:0000313" key="3">
    <source>
        <dbReference type="EMBL" id="MDH7889236.1"/>
    </source>
</evidence>
<gene>
    <name evidence="3" type="ORF">OB951_01180</name>
</gene>
<protein>
    <submittedName>
        <fullName evidence="3">ATP-binding protein</fullName>
    </submittedName>
</protein>
<feature type="domain" description="DUF4143" evidence="2">
    <location>
        <begin position="177"/>
        <end position="337"/>
    </location>
</feature>
<proteinExistence type="predicted"/>
<dbReference type="SUPFAM" id="SSF52540">
    <property type="entry name" value="P-loop containing nucleoside triphosphate hydrolases"/>
    <property type="match status" value="1"/>
</dbReference>
<comment type="caution">
    <text evidence="3">The sequence shown here is derived from an EMBL/GenBank/DDBJ whole genome shotgun (WGS) entry which is preliminary data.</text>
</comment>
<dbReference type="InterPro" id="IPR025420">
    <property type="entry name" value="DUF4143"/>
</dbReference>
<dbReference type="AlphaFoldDB" id="A0AA43T4I5"/>
<dbReference type="PANTHER" id="PTHR43566:SF2">
    <property type="entry name" value="DUF4143 DOMAIN-CONTAINING PROTEIN"/>
    <property type="match status" value="1"/>
</dbReference>
<organism evidence="3 4">
    <name type="scientific">Bifidobacterium catenulatum subsp. kashiwanohense</name>
    <dbReference type="NCBI Taxonomy" id="630129"/>
    <lineage>
        <taxon>Bacteria</taxon>
        <taxon>Bacillati</taxon>
        <taxon>Actinomycetota</taxon>
        <taxon>Actinomycetes</taxon>
        <taxon>Bifidobacteriales</taxon>
        <taxon>Bifidobacteriaceae</taxon>
        <taxon>Bifidobacterium</taxon>
    </lineage>
</organism>
<dbReference type="Proteomes" id="UP001161916">
    <property type="component" value="Unassembled WGS sequence"/>
</dbReference>
<dbReference type="EMBL" id="JAOPMH010000003">
    <property type="protein sequence ID" value="MDH7889236.1"/>
    <property type="molecule type" value="Genomic_DNA"/>
</dbReference>
<dbReference type="Pfam" id="PF13173">
    <property type="entry name" value="AAA_14"/>
    <property type="match status" value="1"/>
</dbReference>
<name>A0AA43T4I5_9BIFI</name>
<reference evidence="3" key="1">
    <citation type="submission" date="2022-09" db="EMBL/GenBank/DDBJ databases">
        <authorList>
            <person name="Orihara K."/>
        </authorList>
    </citation>
    <scope>NUCLEOTIDE SEQUENCE</scope>
    <source>
        <strain evidence="3">YIT 13062</strain>
    </source>
</reference>
<dbReference type="InterPro" id="IPR027417">
    <property type="entry name" value="P-loop_NTPase"/>
</dbReference>
<keyword evidence="3" id="KW-0067">ATP-binding</keyword>
<reference evidence="3" key="2">
    <citation type="journal article" date="2023" name="Gut Microbes">
        <title>Characterization of Bifidobacterium kashiwanohense that utilizes both milk- and plant-derived oligosaccharides.</title>
        <authorList>
            <person name="Orihara K."/>
            <person name="Yahagi K."/>
            <person name="Saito Y."/>
            <person name="Watanabe Y."/>
            <person name="Sasai T."/>
            <person name="Hara T."/>
            <person name="Tsukuda N."/>
            <person name="Oki K."/>
            <person name="Fujimoto J."/>
            <person name="Matsuki T."/>
        </authorList>
    </citation>
    <scope>NUCLEOTIDE SEQUENCE</scope>
    <source>
        <strain evidence="3">YIT 13062</strain>
    </source>
</reference>
<evidence type="ECO:0000259" key="2">
    <source>
        <dbReference type="Pfam" id="PF13635"/>
    </source>
</evidence>
<sequence>MIPRDLTSHVQRLASWFPVVSVTGPRQSGKSTIVKHAFPEYAYVNLEDPQLRKAANDDPVGFIRNRPEHLIVDEAQYASDLFSMIQVVSDERGTSGQYVLSGSQNFLLLKNISQSLAGRVGLVRLLPLSFKEVSSAALLGSPNPADDFMLRGGYPRLYSSGMPLELFFSSYLSTYVEHDVAGYLDVRNVTTFHKFLRLCALNAGNLMNYAKLANDTDISARTAKSWLSILESSYVTFELMPYYANEGKRMIKTPKIFFYDTGLLCYLLGITSKEQLLLSPHLGAIFENLIISETLKRHCNRGEEPQLFFYRDDRKVEVDLLDYTDSTHPEIVEIKSGQTYRDAFARHLNSIGEDLGIAVDHRFVVARVESSFQAKDAQVCSAADWLAR</sequence>
<dbReference type="GO" id="GO:0005524">
    <property type="term" value="F:ATP binding"/>
    <property type="evidence" value="ECO:0007669"/>
    <property type="project" value="UniProtKB-KW"/>
</dbReference>